<dbReference type="EMBL" id="FQZV01000032">
    <property type="protein sequence ID" value="SHJ62538.1"/>
    <property type="molecule type" value="Genomic_DNA"/>
</dbReference>
<dbReference type="GO" id="GO:0016020">
    <property type="term" value="C:membrane"/>
    <property type="evidence" value="ECO:0007669"/>
    <property type="project" value="InterPro"/>
</dbReference>
<feature type="domain" description="Methyl-accepting transducer" evidence="3">
    <location>
        <begin position="109"/>
        <end position="272"/>
    </location>
</feature>
<protein>
    <submittedName>
        <fullName evidence="4">Methyl-accepting chemotaxis protein (MCP) signalling domain-containing protein</fullName>
    </submittedName>
</protein>
<reference evidence="5" key="1">
    <citation type="submission" date="2016-11" db="EMBL/GenBank/DDBJ databases">
        <authorList>
            <person name="Varghese N."/>
            <person name="Submissions S."/>
        </authorList>
    </citation>
    <scope>NUCLEOTIDE SEQUENCE [LARGE SCALE GENOMIC DNA]</scope>
    <source>
        <strain evidence="5">DSM 17957</strain>
    </source>
</reference>
<dbReference type="AlphaFoldDB" id="A0A1M6KU48"/>
<dbReference type="SMART" id="SM00283">
    <property type="entry name" value="MA"/>
    <property type="match status" value="1"/>
</dbReference>
<sequence>MNEILKKYIDIAQAINHFTEDDLAVGVCDTETVLAYIPGNNVDIKLKVGEPLNTNLVLHRAIYENKKVSRVIPKELFGSPLAATAYPIKDENGRIVGAIGTVKNISDKEELLLMMQTLSESLNEISRSLGQISTSAGEIASSGEMAIDSVNDTLIKAKETDQVLGFVQQIAKQTNLLGLNAAIEAARAGEAGRGFQVVAEEIRKLAVSSNESVEKVGKVLKEIQGGVSQILQLVEKNGALTEEQAAGTQEIAAEIHALTDLAEKLKEFANRL</sequence>
<dbReference type="STRING" id="1121919.SAMN02745975_02505"/>
<dbReference type="SUPFAM" id="SSF58104">
    <property type="entry name" value="Methyl-accepting chemotaxis protein (MCP) signaling domain"/>
    <property type="match status" value="1"/>
</dbReference>
<evidence type="ECO:0000259" key="3">
    <source>
        <dbReference type="PROSITE" id="PS50111"/>
    </source>
</evidence>
<dbReference type="Pfam" id="PF00015">
    <property type="entry name" value="MCPsignal"/>
    <property type="match status" value="1"/>
</dbReference>
<evidence type="ECO:0000313" key="5">
    <source>
        <dbReference type="Proteomes" id="UP000184536"/>
    </source>
</evidence>
<dbReference type="InterPro" id="IPR004089">
    <property type="entry name" value="MCPsignal_dom"/>
</dbReference>
<dbReference type="Gene3D" id="1.10.287.950">
    <property type="entry name" value="Methyl-accepting chemotaxis protein"/>
    <property type="match status" value="1"/>
</dbReference>
<dbReference type="PANTHER" id="PTHR32089:SF112">
    <property type="entry name" value="LYSOZYME-LIKE PROTEIN-RELATED"/>
    <property type="match status" value="1"/>
</dbReference>
<dbReference type="OrthoDB" id="9807021at2"/>
<dbReference type="RefSeq" id="WP_110941608.1">
    <property type="nucleotide sequence ID" value="NZ_FQZV01000032.1"/>
</dbReference>
<keyword evidence="5" id="KW-1185">Reference proteome</keyword>
<dbReference type="PROSITE" id="PS50111">
    <property type="entry name" value="CHEMOTAXIS_TRANSDUC_2"/>
    <property type="match status" value="1"/>
</dbReference>
<dbReference type="GO" id="GO:0007165">
    <property type="term" value="P:signal transduction"/>
    <property type="evidence" value="ECO:0007669"/>
    <property type="project" value="UniProtKB-KW"/>
</dbReference>
<organism evidence="4 5">
    <name type="scientific">Geosporobacter subterraneus DSM 17957</name>
    <dbReference type="NCBI Taxonomy" id="1121919"/>
    <lineage>
        <taxon>Bacteria</taxon>
        <taxon>Bacillati</taxon>
        <taxon>Bacillota</taxon>
        <taxon>Clostridia</taxon>
        <taxon>Peptostreptococcales</taxon>
        <taxon>Thermotaleaceae</taxon>
        <taxon>Geosporobacter</taxon>
    </lineage>
</organism>
<evidence type="ECO:0000256" key="2">
    <source>
        <dbReference type="PROSITE-ProRule" id="PRU00284"/>
    </source>
</evidence>
<name>A0A1M6KU48_9FIRM</name>
<accession>A0A1M6KU48</accession>
<keyword evidence="1 2" id="KW-0807">Transducer</keyword>
<dbReference type="Proteomes" id="UP000184536">
    <property type="component" value="Unassembled WGS sequence"/>
</dbReference>
<dbReference type="PANTHER" id="PTHR32089">
    <property type="entry name" value="METHYL-ACCEPTING CHEMOTAXIS PROTEIN MCPB"/>
    <property type="match status" value="1"/>
</dbReference>
<proteinExistence type="predicted"/>
<evidence type="ECO:0000313" key="4">
    <source>
        <dbReference type="EMBL" id="SHJ62538.1"/>
    </source>
</evidence>
<gene>
    <name evidence="4" type="ORF">SAMN02745975_02505</name>
</gene>
<evidence type="ECO:0000256" key="1">
    <source>
        <dbReference type="ARBA" id="ARBA00023224"/>
    </source>
</evidence>